<reference evidence="1 2" key="1">
    <citation type="journal article" date="2015" name="Nature">
        <title>rRNA introns, odd ribosomes, and small enigmatic genomes across a large radiation of phyla.</title>
        <authorList>
            <person name="Brown C.T."/>
            <person name="Hug L.A."/>
            <person name="Thomas B.C."/>
            <person name="Sharon I."/>
            <person name="Castelle C.J."/>
            <person name="Singh A."/>
            <person name="Wilkins M.J."/>
            <person name="Williams K.H."/>
            <person name="Banfield J.F."/>
        </authorList>
    </citation>
    <scope>NUCLEOTIDE SEQUENCE [LARGE SCALE GENOMIC DNA]</scope>
</reference>
<accession>A0A0G1H6G9</accession>
<comment type="caution">
    <text evidence="1">The sequence shown here is derived from an EMBL/GenBank/DDBJ whole genome shotgun (WGS) entry which is preliminary data.</text>
</comment>
<sequence>MNFFIRFGVHRDREVIKELRGLISGIFIPAHILSYSSNPTIMAAEYINKGYYIDPMTYIYALNNIADYVVPDKKTGESKFKPSIAKLTTDYGLSSHFTNSAYAALRPADFTDDFIDSFCEKNIILQTQKMESERGRAIKKYEKFLIKNGAEHLVKGEGGGLKPIAIIPPYFYFNDLADEWLGINKKLLAKTKEKTAGKVIPIISTNSHSLTEGLIKEYTGCDEIFIWIDDINEKTADINKLKKLVSFVKIAKERDVKVTNLYGSYFSLLLGKLGMTGVCNGIFYGEVKARVSKIGGGPPSRYYIRGIHEFFAIPTAIALLRDMRYASLLDIECKKSMALIQSDPDNIIALEVDHSKAQRHFIYTREMELNTIEQTSLADLIANLTAAHQKYSPLDEEIVKKNIDYLERWNKALEAEIEVEQDLQA</sequence>
<evidence type="ECO:0000313" key="2">
    <source>
        <dbReference type="Proteomes" id="UP000034051"/>
    </source>
</evidence>
<protein>
    <submittedName>
        <fullName evidence="1">Uncharacterized protein</fullName>
    </submittedName>
</protein>
<dbReference type="EMBL" id="LCHW01000003">
    <property type="protein sequence ID" value="KKT42986.1"/>
    <property type="molecule type" value="Genomic_DNA"/>
</dbReference>
<gene>
    <name evidence="1" type="ORF">UW32_C0003G0089</name>
</gene>
<organism evidence="1 2">
    <name type="scientific">Candidatus Wolfebacteria bacterium GW2011_GWE2_44_13</name>
    <dbReference type="NCBI Taxonomy" id="1619017"/>
    <lineage>
        <taxon>Bacteria</taxon>
        <taxon>Candidatus Wolfeibacteriota</taxon>
    </lineage>
</organism>
<evidence type="ECO:0000313" key="1">
    <source>
        <dbReference type="EMBL" id="KKT42986.1"/>
    </source>
</evidence>
<proteinExistence type="predicted"/>
<dbReference type="Proteomes" id="UP000034051">
    <property type="component" value="Unassembled WGS sequence"/>
</dbReference>
<name>A0A0G1H6G9_9BACT</name>
<dbReference type="AlphaFoldDB" id="A0A0G1H6G9"/>